<dbReference type="InterPro" id="IPR041664">
    <property type="entry name" value="AAA_16"/>
</dbReference>
<feature type="compositionally biased region" description="Basic and acidic residues" evidence="3">
    <location>
        <begin position="904"/>
        <end position="914"/>
    </location>
</feature>
<sequence>MDLVGRESDLATLDGLVSDIGSGGRAVVLRGDPGVGKSALLAELDRRVTAAGWRVLRSEGVLTEQRLPLAGLEKLIRPVLRHSERLRPPQREVLETAFGLREGDAEFFRIALAALDLLCDLAADRPLAVLVDDGHWLDRASAEVLSFIGRRIAPEPILCVVCTRPAPESPFAEAGLPEVAVGPLGSDSAAELLDAAAPDLDPARRRRVLEAAQGNPLALLELPQALRDLAPGTSPDHLPLTARLERAFADRAGDLPERTRQLLVLSAVNDSPRLFETLAAAERLSGSPYGLDDLDAALRVGLVQLDSQHLRFRHPLVRSALVQSTSPGQRQRAHAALAGVVGDDPDRRAWHLGLATVGADDAVAAELEATADRAFRRGAALGAVDALERSARLSGSATQRSRRLLRAAEIACETGRSDLTRRLLDEARPDLRSTSDRLRYAVVEDLTDESLAGGAEQVQALVDRADAAGGIPDVDLALRFLMRAATRCWHLDFGSEVEQRVLDALDRLPVGNGDPRRLVIRAYTSPLQHGVEIAGIVAEQSIRIDDPGDLLLLGYAAACVGASREADTICARAADRLRELGRLTGLAEALSLQAWAALRRGRFDVVETVARECAEVAADIRRPIPQAAALAALAAVAGIRGDTARATELATRAEQLAVTGRNTIGLAVTQVARGLTAATAGRPDEAFEQLEQLCSRGGRAHQRMQACWALGSFAEVAAQSGHGASAKEALDSWENSAPAERTPGVDLALRSARALLATPAGADEAYRSALALDWSDRPFDHGRLLLAYGRWLRHCHRVVESRMPLRAARDAFVRTGAQPWVERARRELRAAGAGSTAAPPGAAARLSPQELQIARLVAEGLGNKEIGQRLYLSHRTVGSHLYRIFPKLGVSSRAQVARVLDRLEREQHRRDRGSQSRAETAVDGQPGAGDVAGTVAREENQQLGDLLGGGEPARGAAGDGGLGDLLG</sequence>
<dbReference type="SUPFAM" id="SSF48452">
    <property type="entry name" value="TPR-like"/>
    <property type="match status" value="1"/>
</dbReference>
<dbReference type="PRINTS" id="PR00038">
    <property type="entry name" value="HTHLUXR"/>
</dbReference>
<dbReference type="PANTHER" id="PTHR16305:SF35">
    <property type="entry name" value="TRANSCRIPTIONAL ACTIVATOR DOMAIN"/>
    <property type="match status" value="1"/>
</dbReference>
<dbReference type="CDD" id="cd06170">
    <property type="entry name" value="LuxR_C_like"/>
    <property type="match status" value="1"/>
</dbReference>
<evidence type="ECO:0000256" key="1">
    <source>
        <dbReference type="ARBA" id="ARBA00022741"/>
    </source>
</evidence>
<keyword evidence="6" id="KW-1185">Reference proteome</keyword>
<dbReference type="GO" id="GO:0005737">
    <property type="term" value="C:cytoplasm"/>
    <property type="evidence" value="ECO:0007669"/>
    <property type="project" value="TreeGrafter"/>
</dbReference>
<dbReference type="EMBL" id="JACBZT010000001">
    <property type="protein sequence ID" value="NYJ06397.1"/>
    <property type="molecule type" value="Genomic_DNA"/>
</dbReference>
<dbReference type="GO" id="GO:0003677">
    <property type="term" value="F:DNA binding"/>
    <property type="evidence" value="ECO:0007669"/>
    <property type="project" value="UniProtKB-KW"/>
</dbReference>
<reference evidence="5 6" key="1">
    <citation type="submission" date="2020-07" db="EMBL/GenBank/DDBJ databases">
        <title>Sequencing the genomes of 1000 actinobacteria strains.</title>
        <authorList>
            <person name="Klenk H.-P."/>
        </authorList>
    </citation>
    <scope>NUCLEOTIDE SEQUENCE [LARGE SCALE GENOMIC DNA]</scope>
    <source>
        <strain evidence="5 6">DSM 104001</strain>
    </source>
</reference>
<organism evidence="5 6">
    <name type="scientific">Petropleomorpha daqingensis</name>
    <dbReference type="NCBI Taxonomy" id="2026353"/>
    <lineage>
        <taxon>Bacteria</taxon>
        <taxon>Bacillati</taxon>
        <taxon>Actinomycetota</taxon>
        <taxon>Actinomycetes</taxon>
        <taxon>Geodermatophilales</taxon>
        <taxon>Geodermatophilaceae</taxon>
        <taxon>Petropleomorpha</taxon>
    </lineage>
</organism>
<proteinExistence type="predicted"/>
<gene>
    <name evidence="5" type="ORF">GGQ55_002675</name>
</gene>
<dbReference type="GO" id="GO:0005524">
    <property type="term" value="F:ATP binding"/>
    <property type="evidence" value="ECO:0007669"/>
    <property type="project" value="UniProtKB-KW"/>
</dbReference>
<evidence type="ECO:0000256" key="2">
    <source>
        <dbReference type="ARBA" id="ARBA00022840"/>
    </source>
</evidence>
<comment type="caution">
    <text evidence="5">The sequence shown here is derived from an EMBL/GenBank/DDBJ whole genome shotgun (WGS) entry which is preliminary data.</text>
</comment>
<dbReference type="InterPro" id="IPR011990">
    <property type="entry name" value="TPR-like_helical_dom_sf"/>
</dbReference>
<evidence type="ECO:0000256" key="3">
    <source>
        <dbReference type="SAM" id="MobiDB-lite"/>
    </source>
</evidence>
<dbReference type="SMART" id="SM00421">
    <property type="entry name" value="HTH_LUXR"/>
    <property type="match status" value="1"/>
</dbReference>
<accession>A0A853CG34</accession>
<dbReference type="Gene3D" id="1.25.40.10">
    <property type="entry name" value="Tetratricopeptide repeat domain"/>
    <property type="match status" value="1"/>
</dbReference>
<dbReference type="AlphaFoldDB" id="A0A853CG34"/>
<dbReference type="Pfam" id="PF00196">
    <property type="entry name" value="GerE"/>
    <property type="match status" value="1"/>
</dbReference>
<dbReference type="InterPro" id="IPR027417">
    <property type="entry name" value="P-loop_NTPase"/>
</dbReference>
<feature type="domain" description="HTH luxR-type" evidence="4">
    <location>
        <begin position="839"/>
        <end position="904"/>
    </location>
</feature>
<dbReference type="Pfam" id="PF13191">
    <property type="entry name" value="AAA_16"/>
    <property type="match status" value="1"/>
</dbReference>
<dbReference type="GO" id="GO:0006355">
    <property type="term" value="P:regulation of DNA-templated transcription"/>
    <property type="evidence" value="ECO:0007669"/>
    <property type="project" value="InterPro"/>
</dbReference>
<dbReference type="Gene3D" id="1.10.10.10">
    <property type="entry name" value="Winged helix-like DNA-binding domain superfamily/Winged helix DNA-binding domain"/>
    <property type="match status" value="1"/>
</dbReference>
<dbReference type="SUPFAM" id="SSF46894">
    <property type="entry name" value="C-terminal effector domain of the bipartite response regulators"/>
    <property type="match status" value="1"/>
</dbReference>
<dbReference type="GO" id="GO:0004016">
    <property type="term" value="F:adenylate cyclase activity"/>
    <property type="evidence" value="ECO:0007669"/>
    <property type="project" value="TreeGrafter"/>
</dbReference>
<dbReference type="SUPFAM" id="SSF52540">
    <property type="entry name" value="P-loop containing nucleoside triphosphate hydrolases"/>
    <property type="match status" value="1"/>
</dbReference>
<dbReference type="Proteomes" id="UP000541969">
    <property type="component" value="Unassembled WGS sequence"/>
</dbReference>
<dbReference type="PROSITE" id="PS50043">
    <property type="entry name" value="HTH_LUXR_2"/>
    <property type="match status" value="1"/>
</dbReference>
<feature type="region of interest" description="Disordered" evidence="3">
    <location>
        <begin position="904"/>
        <end position="967"/>
    </location>
</feature>
<feature type="compositionally biased region" description="Gly residues" evidence="3">
    <location>
        <begin position="946"/>
        <end position="967"/>
    </location>
</feature>
<dbReference type="InterPro" id="IPR000792">
    <property type="entry name" value="Tscrpt_reg_LuxR_C"/>
</dbReference>
<name>A0A853CG34_9ACTN</name>
<keyword evidence="5" id="KW-0238">DNA-binding</keyword>
<dbReference type="InterPro" id="IPR036388">
    <property type="entry name" value="WH-like_DNA-bd_sf"/>
</dbReference>
<dbReference type="InterPro" id="IPR016032">
    <property type="entry name" value="Sig_transdc_resp-reg_C-effctor"/>
</dbReference>
<evidence type="ECO:0000313" key="5">
    <source>
        <dbReference type="EMBL" id="NYJ06397.1"/>
    </source>
</evidence>
<dbReference type="PROSITE" id="PS00622">
    <property type="entry name" value="HTH_LUXR_1"/>
    <property type="match status" value="1"/>
</dbReference>
<keyword evidence="2" id="KW-0067">ATP-binding</keyword>
<evidence type="ECO:0000259" key="4">
    <source>
        <dbReference type="PROSITE" id="PS50043"/>
    </source>
</evidence>
<keyword evidence="1" id="KW-0547">Nucleotide-binding</keyword>
<protein>
    <submittedName>
        <fullName evidence="5">DNA-binding CsgD family transcriptional regulator/tetratricopeptide (TPR) repeat protein</fullName>
    </submittedName>
</protein>
<evidence type="ECO:0000313" key="6">
    <source>
        <dbReference type="Proteomes" id="UP000541969"/>
    </source>
</evidence>
<dbReference type="PANTHER" id="PTHR16305">
    <property type="entry name" value="TESTICULAR SOLUBLE ADENYLYL CYCLASE"/>
    <property type="match status" value="1"/>
</dbReference>